<gene>
    <name evidence="2" type="ORF">CHH61_04210</name>
    <name evidence="1" type="ORF">CHH72_16465</name>
</gene>
<evidence type="ECO:0000313" key="1">
    <source>
        <dbReference type="EMBL" id="PAE87824.1"/>
    </source>
</evidence>
<evidence type="ECO:0000313" key="2">
    <source>
        <dbReference type="EMBL" id="PAF27262.1"/>
    </source>
</evidence>
<accession>A0A268NWH9</accession>
<dbReference type="AlphaFoldDB" id="A0A268NWH9"/>
<dbReference type="RefSeq" id="WP_095326969.1">
    <property type="nucleotide sequence ID" value="NZ_NPBS01000019.1"/>
</dbReference>
<evidence type="ECO:0000313" key="3">
    <source>
        <dbReference type="Proteomes" id="UP000216133"/>
    </source>
</evidence>
<dbReference type="EMBL" id="NPCC01000028">
    <property type="protein sequence ID" value="PAE87824.1"/>
    <property type="molecule type" value="Genomic_DNA"/>
</dbReference>
<name>A0A268NWH9_SHOCL</name>
<dbReference type="Proteomes" id="UP000216133">
    <property type="component" value="Unassembled WGS sequence"/>
</dbReference>
<protein>
    <submittedName>
        <fullName evidence="1">Uncharacterized protein</fullName>
    </submittedName>
</protein>
<reference evidence="3 4" key="1">
    <citation type="submission" date="2017-07" db="EMBL/GenBank/DDBJ databases">
        <title>Isolation and whole genome analysis of endospore-forming bacteria from heroin.</title>
        <authorList>
            <person name="Kalinowski J."/>
            <person name="Ahrens B."/>
            <person name="Al-Dilaimi A."/>
            <person name="Winkler A."/>
            <person name="Wibberg D."/>
            <person name="Schleenbecker U."/>
            <person name="Ruckert C."/>
            <person name="Wolfel R."/>
            <person name="Grass G."/>
        </authorList>
    </citation>
    <scope>NUCLEOTIDE SEQUENCE [LARGE SCALE GENOMIC DNA]</scope>
    <source>
        <strain evidence="2 3">7523-2</strain>
        <strain evidence="1 4">7539</strain>
    </source>
</reference>
<evidence type="ECO:0000313" key="4">
    <source>
        <dbReference type="Proteomes" id="UP000216207"/>
    </source>
</evidence>
<dbReference type="EMBL" id="NPBS01000019">
    <property type="protein sequence ID" value="PAF27262.1"/>
    <property type="molecule type" value="Genomic_DNA"/>
</dbReference>
<comment type="caution">
    <text evidence="1">The sequence shown here is derived from an EMBL/GenBank/DDBJ whole genome shotgun (WGS) entry which is preliminary data.</text>
</comment>
<proteinExistence type="predicted"/>
<dbReference type="Proteomes" id="UP000216207">
    <property type="component" value="Unassembled WGS sequence"/>
</dbReference>
<sequence length="88" mass="10009">MNHDIEHLTKAELTDIIANARTDIPKLLSHISQQEAVIREYQSTIRNMDALADSIRFSEPEKKPQTGQVVDEIIRLISELEKKVGNIT</sequence>
<organism evidence="1 4">
    <name type="scientific">Shouchella clausii</name>
    <name type="common">Alkalihalobacillus clausii</name>
    <dbReference type="NCBI Taxonomy" id="79880"/>
    <lineage>
        <taxon>Bacteria</taxon>
        <taxon>Bacillati</taxon>
        <taxon>Bacillota</taxon>
        <taxon>Bacilli</taxon>
        <taxon>Bacillales</taxon>
        <taxon>Bacillaceae</taxon>
        <taxon>Shouchella</taxon>
    </lineage>
</organism>